<comment type="caution">
    <text evidence="3">The sequence shown here is derived from an EMBL/GenBank/DDBJ whole genome shotgun (WGS) entry which is preliminary data.</text>
</comment>
<dbReference type="PANTHER" id="PTHR11060:SF0">
    <property type="entry name" value="PROTEIN MEMO1"/>
    <property type="match status" value="1"/>
</dbReference>
<sequence>MKREPAVAYQFYPGDPATLKETLDRLIPAATAKQKALAVVSPHAGYIYSGSVAGETFAAVEIPRDILVMGPNHHGYGASVALMEKGAWDMPLGEVAINTVLARHLLAQTEIIETDTLAHRFEHSLEVQVPFLQYFRPDLTLTPLVISHLSFKSCQIVGEAIAAAIEQYGKPVLIVASSDMTHYESRESATTKDALALKQLMAMDPQALYNTVLGKKISMCGIMPATIALIAALRLGASQARLIRYTDSGEASGDINQVVGYAGVVIS</sequence>
<dbReference type="Pfam" id="PF01875">
    <property type="entry name" value="Memo"/>
    <property type="match status" value="1"/>
</dbReference>
<protein>
    <recommendedName>
        <fullName evidence="2">MEMO1 family protein OLX77_12305</fullName>
    </recommendedName>
</protein>
<dbReference type="NCBIfam" id="TIGR04336">
    <property type="entry name" value="AmmeMemoSam_B"/>
    <property type="match status" value="1"/>
</dbReference>
<comment type="similarity">
    <text evidence="1 2">Belongs to the MEMO1 family.</text>
</comment>
<organism evidence="3 4">
    <name type="scientific">Thiovibrio frasassiensis</name>
    <dbReference type="NCBI Taxonomy" id="2984131"/>
    <lineage>
        <taxon>Bacteria</taxon>
        <taxon>Pseudomonadati</taxon>
        <taxon>Thermodesulfobacteriota</taxon>
        <taxon>Desulfobulbia</taxon>
        <taxon>Desulfobulbales</taxon>
        <taxon>Thiovibrionaceae</taxon>
        <taxon>Thiovibrio</taxon>
    </lineage>
</organism>
<dbReference type="InterPro" id="IPR002737">
    <property type="entry name" value="MEMO1_fam"/>
</dbReference>
<reference evidence="3" key="2">
    <citation type="submission" date="2022-10" db="EMBL/GenBank/DDBJ databases">
        <authorList>
            <person name="Aronson H.S."/>
        </authorList>
    </citation>
    <scope>NUCLEOTIDE SEQUENCE</scope>
    <source>
        <strain evidence="3">RS19-109</strain>
    </source>
</reference>
<accession>A0A9X4MHX4</accession>
<dbReference type="HAMAP" id="MF_00055">
    <property type="entry name" value="MEMO1"/>
    <property type="match status" value="1"/>
</dbReference>
<dbReference type="SUPFAM" id="SSF53213">
    <property type="entry name" value="LigB-like"/>
    <property type="match status" value="1"/>
</dbReference>
<dbReference type="RefSeq" id="WP_307633902.1">
    <property type="nucleotide sequence ID" value="NZ_JAPHEH010000001.1"/>
</dbReference>
<dbReference type="PANTHER" id="PTHR11060">
    <property type="entry name" value="PROTEIN MEMO1"/>
    <property type="match status" value="1"/>
</dbReference>
<proteinExistence type="inferred from homology"/>
<dbReference type="Proteomes" id="UP001154240">
    <property type="component" value="Unassembled WGS sequence"/>
</dbReference>
<evidence type="ECO:0000313" key="4">
    <source>
        <dbReference type="Proteomes" id="UP001154240"/>
    </source>
</evidence>
<dbReference type="Gene3D" id="3.40.830.10">
    <property type="entry name" value="LigB-like"/>
    <property type="match status" value="1"/>
</dbReference>
<evidence type="ECO:0000256" key="2">
    <source>
        <dbReference type="HAMAP-Rule" id="MF_00055"/>
    </source>
</evidence>
<name>A0A9X4MHX4_9BACT</name>
<gene>
    <name evidence="3" type="primary">amrB</name>
    <name evidence="3" type="ORF">OLX77_12305</name>
</gene>
<dbReference type="AlphaFoldDB" id="A0A9X4MHX4"/>
<dbReference type="EMBL" id="JAPHEH010000001">
    <property type="protein sequence ID" value="MDG4476937.1"/>
    <property type="molecule type" value="Genomic_DNA"/>
</dbReference>
<evidence type="ECO:0000256" key="1">
    <source>
        <dbReference type="ARBA" id="ARBA00006315"/>
    </source>
</evidence>
<dbReference type="CDD" id="cd07361">
    <property type="entry name" value="MEMO_like"/>
    <property type="match status" value="1"/>
</dbReference>
<keyword evidence="4" id="KW-1185">Reference proteome</keyword>
<reference evidence="3" key="1">
    <citation type="journal article" date="2022" name="bioRxiv">
        <title>Thiovibrio frasassiensisgen. nov., sp. nov., an autotrophic, elemental sulfur disproportionating bacterium isolated from sulfidic karst sediment, and proposal of Thiovibrionaceae fam. nov.</title>
        <authorList>
            <person name="Aronson H."/>
            <person name="Thomas C."/>
            <person name="Bhattacharyya M."/>
            <person name="Eckstein S."/>
            <person name="Jensen S."/>
            <person name="Barco R."/>
            <person name="Macalady J."/>
            <person name="Amend J."/>
        </authorList>
    </citation>
    <scope>NUCLEOTIDE SEQUENCE</scope>
    <source>
        <strain evidence="3">RS19-109</strain>
    </source>
</reference>
<evidence type="ECO:0000313" key="3">
    <source>
        <dbReference type="EMBL" id="MDG4476937.1"/>
    </source>
</evidence>